<reference evidence="2 3" key="1">
    <citation type="journal article" date="2022" name="G3 (Bethesda)">
        <title>Whole-genome sequence and methylome profiling of the almond [Prunus dulcis (Mill.) D.A. Webb] cultivar 'Nonpareil'.</title>
        <authorList>
            <person name="D'Amico-Willman K.M."/>
            <person name="Ouma W.Z."/>
            <person name="Meulia T."/>
            <person name="Sideli G.M."/>
            <person name="Gradziel T.M."/>
            <person name="Fresnedo-Ramirez J."/>
        </authorList>
    </citation>
    <scope>NUCLEOTIDE SEQUENCE [LARGE SCALE GENOMIC DNA]</scope>
    <source>
        <strain evidence="2">Clone GOH B32 T37-40</strain>
    </source>
</reference>
<feature type="region of interest" description="Disordered" evidence="1">
    <location>
        <begin position="1"/>
        <end position="20"/>
    </location>
</feature>
<name>A0AAD4VJJ6_PRUDU</name>
<dbReference type="Proteomes" id="UP001054821">
    <property type="component" value="Chromosome 6"/>
</dbReference>
<gene>
    <name evidence="2" type="ORF">L3X38_034185</name>
</gene>
<keyword evidence="3" id="KW-1185">Reference proteome</keyword>
<sequence length="209" mass="23834">MAMEPPSSPQHFPTDPSPVDDLCWPETAKERRELTETSRPPISLLRPPFPSTQVWILNLSSCSSCLLGRIRWIGSVAIGFLNLKFQPIFGLYFWPLPVTFWGRSKNKSGSKYGVLPRVGVWSRGLKFFRRAEIALDTHRCRLVLGRVDEGGAVALCLVAILMLSRARRISRISIWIPFEPRTDFSYCAISGFNITEPLDRAQFWICCFR</sequence>
<proteinExistence type="predicted"/>
<evidence type="ECO:0000313" key="2">
    <source>
        <dbReference type="EMBL" id="KAI5325111.1"/>
    </source>
</evidence>
<accession>A0AAD4VJJ6</accession>
<dbReference type="AlphaFoldDB" id="A0AAD4VJJ6"/>
<comment type="caution">
    <text evidence="2">The sequence shown here is derived from an EMBL/GenBank/DDBJ whole genome shotgun (WGS) entry which is preliminary data.</text>
</comment>
<evidence type="ECO:0000256" key="1">
    <source>
        <dbReference type="SAM" id="MobiDB-lite"/>
    </source>
</evidence>
<organism evidence="2 3">
    <name type="scientific">Prunus dulcis</name>
    <name type="common">Almond</name>
    <name type="synonym">Amygdalus dulcis</name>
    <dbReference type="NCBI Taxonomy" id="3755"/>
    <lineage>
        <taxon>Eukaryota</taxon>
        <taxon>Viridiplantae</taxon>
        <taxon>Streptophyta</taxon>
        <taxon>Embryophyta</taxon>
        <taxon>Tracheophyta</taxon>
        <taxon>Spermatophyta</taxon>
        <taxon>Magnoliopsida</taxon>
        <taxon>eudicotyledons</taxon>
        <taxon>Gunneridae</taxon>
        <taxon>Pentapetalae</taxon>
        <taxon>rosids</taxon>
        <taxon>fabids</taxon>
        <taxon>Rosales</taxon>
        <taxon>Rosaceae</taxon>
        <taxon>Amygdaloideae</taxon>
        <taxon>Amygdaleae</taxon>
        <taxon>Prunus</taxon>
    </lineage>
</organism>
<dbReference type="EMBL" id="JAJFAZ020000006">
    <property type="protein sequence ID" value="KAI5325111.1"/>
    <property type="molecule type" value="Genomic_DNA"/>
</dbReference>
<protein>
    <submittedName>
        <fullName evidence="2">Uncharacterized protein</fullName>
    </submittedName>
</protein>
<evidence type="ECO:0000313" key="3">
    <source>
        <dbReference type="Proteomes" id="UP001054821"/>
    </source>
</evidence>